<dbReference type="EMBL" id="CAKOGP040001980">
    <property type="protein sequence ID" value="CAJ1958642.1"/>
    <property type="molecule type" value="Genomic_DNA"/>
</dbReference>
<proteinExistence type="predicted"/>
<organism evidence="1 2">
    <name type="scientific">Cylindrotheca closterium</name>
    <dbReference type="NCBI Taxonomy" id="2856"/>
    <lineage>
        <taxon>Eukaryota</taxon>
        <taxon>Sar</taxon>
        <taxon>Stramenopiles</taxon>
        <taxon>Ochrophyta</taxon>
        <taxon>Bacillariophyta</taxon>
        <taxon>Bacillariophyceae</taxon>
        <taxon>Bacillariophycidae</taxon>
        <taxon>Bacillariales</taxon>
        <taxon>Bacillariaceae</taxon>
        <taxon>Cylindrotheca</taxon>
    </lineage>
</organism>
<accession>A0AAD2G0C4</accession>
<sequence length="361" mass="42052">MYSDALKDEEEQRRNASRLGFQIYHDKVDSIRIVGERHSGTTFLARYLQSCFPNISVDDHFVNGKHWFQPSPEYVVETSNRIGESGLAATAMNDYFHDKTWWQIAQADDPSSYFQSTLVVALFRNPYDWIEGMRRIPHHWPNHVDLIPKDKSTLAEVDYQKNKRQRQRHQRRLLRRKLKGSIVQKSFVKATSLDWKEFVKRPMHLSDYEEKDKGILCQRGFPFEMVSPCDPDHSYVPASIRHIPSSFLRNLAFEVDDAVYELNISGHPFKNPLELRSAKITNMLNLANDWNLGAFGAIQYDEILGERLTELVQKIGSIVGLENTCSSKNSTFQKIPYNHSRSFRSWVREHADWNVEARVGF</sequence>
<gene>
    <name evidence="1" type="ORF">CYCCA115_LOCUS17278</name>
</gene>
<evidence type="ECO:0000313" key="2">
    <source>
        <dbReference type="Proteomes" id="UP001295423"/>
    </source>
</evidence>
<comment type="caution">
    <text evidence="1">The sequence shown here is derived from an EMBL/GenBank/DDBJ whole genome shotgun (WGS) entry which is preliminary data.</text>
</comment>
<reference evidence="1" key="1">
    <citation type="submission" date="2023-08" db="EMBL/GenBank/DDBJ databases">
        <authorList>
            <person name="Audoor S."/>
            <person name="Bilcke G."/>
        </authorList>
    </citation>
    <scope>NUCLEOTIDE SEQUENCE</scope>
</reference>
<dbReference type="InterPro" id="IPR027417">
    <property type="entry name" value="P-loop_NTPase"/>
</dbReference>
<name>A0AAD2G0C4_9STRA</name>
<dbReference type="AlphaFoldDB" id="A0AAD2G0C4"/>
<dbReference type="SUPFAM" id="SSF52540">
    <property type="entry name" value="P-loop containing nucleoside triphosphate hydrolases"/>
    <property type="match status" value="1"/>
</dbReference>
<keyword evidence="2" id="KW-1185">Reference proteome</keyword>
<dbReference type="Proteomes" id="UP001295423">
    <property type="component" value="Unassembled WGS sequence"/>
</dbReference>
<protein>
    <submittedName>
        <fullName evidence="1">Uncharacterized protein</fullName>
    </submittedName>
</protein>
<evidence type="ECO:0000313" key="1">
    <source>
        <dbReference type="EMBL" id="CAJ1958642.1"/>
    </source>
</evidence>